<dbReference type="InterPro" id="IPR050491">
    <property type="entry name" value="AmpC-like"/>
</dbReference>
<keyword evidence="3" id="KW-0378">Hydrolase</keyword>
<proteinExistence type="predicted"/>
<protein>
    <submittedName>
        <fullName evidence="3">Serine hydrolase</fullName>
    </submittedName>
</protein>
<dbReference type="Pfam" id="PF00144">
    <property type="entry name" value="Beta-lactamase"/>
    <property type="match status" value="1"/>
</dbReference>
<organism evidence="3 5">
    <name type="scientific">Streptomyces gougerotii</name>
    <dbReference type="NCBI Taxonomy" id="53448"/>
    <lineage>
        <taxon>Bacteria</taxon>
        <taxon>Bacillati</taxon>
        <taxon>Actinomycetota</taxon>
        <taxon>Actinomycetes</taxon>
        <taxon>Kitasatosporales</taxon>
        <taxon>Streptomycetaceae</taxon>
        <taxon>Streptomyces</taxon>
        <taxon>Streptomyces diastaticus group</taxon>
    </lineage>
</organism>
<accession>A0A8H9HWX7</accession>
<dbReference type="InterPro" id="IPR001466">
    <property type="entry name" value="Beta-lactam-related"/>
</dbReference>
<dbReference type="PANTHER" id="PTHR46825:SF7">
    <property type="entry name" value="D-ALANYL-D-ALANINE CARBOXYPEPTIDASE"/>
    <property type="match status" value="1"/>
</dbReference>
<comment type="caution">
    <text evidence="3">The sequence shown here is derived from an EMBL/GenBank/DDBJ whole genome shotgun (WGS) entry which is preliminary data.</text>
</comment>
<keyword evidence="4" id="KW-1185">Reference proteome</keyword>
<dbReference type="EMBL" id="BMSC01000023">
    <property type="protein sequence ID" value="GGU90771.1"/>
    <property type="molecule type" value="Genomic_DNA"/>
</dbReference>
<dbReference type="InterPro" id="IPR012338">
    <property type="entry name" value="Beta-lactam/transpept-like"/>
</dbReference>
<reference evidence="3" key="3">
    <citation type="submission" date="2020-09" db="EMBL/GenBank/DDBJ databases">
        <authorList>
            <person name="Sun Q."/>
            <person name="Ohkuma M."/>
        </authorList>
    </citation>
    <scope>NUCLEOTIDE SEQUENCE</scope>
    <source>
        <strain evidence="3">JCM 4136</strain>
    </source>
</reference>
<evidence type="ECO:0000259" key="1">
    <source>
        <dbReference type="Pfam" id="PF00144"/>
    </source>
</evidence>
<name>A0A8H9HWX7_9ACTN</name>
<reference evidence="3" key="1">
    <citation type="journal article" date="2014" name="Int. J. Syst. Evol. Microbiol.">
        <title>Complete genome sequence of Corynebacterium casei LMG S-19264T (=DSM 44701T), isolated from a smear-ripened cheese.</title>
        <authorList>
            <consortium name="US DOE Joint Genome Institute (JGI-PGF)"/>
            <person name="Walter F."/>
            <person name="Albersmeier A."/>
            <person name="Kalinowski J."/>
            <person name="Ruckert C."/>
        </authorList>
    </citation>
    <scope>NUCLEOTIDE SEQUENCE</scope>
    <source>
        <strain evidence="3">JCM 4136</strain>
    </source>
</reference>
<dbReference type="PANTHER" id="PTHR46825">
    <property type="entry name" value="D-ALANYL-D-ALANINE-CARBOXYPEPTIDASE/ENDOPEPTIDASE AMPH"/>
    <property type="match status" value="1"/>
</dbReference>
<reference evidence="2 4" key="2">
    <citation type="submission" date="2020-02" db="EMBL/GenBank/DDBJ databases">
        <title>Whole genome shotgun sequence of Streptomyces gougerotii NBRC 13043.</title>
        <authorList>
            <person name="Ichikawa N."/>
            <person name="Komaki H."/>
            <person name="Tamura T."/>
        </authorList>
    </citation>
    <scope>NUCLEOTIDE SEQUENCE [LARGE SCALE GENOMIC DNA]</scope>
    <source>
        <strain evidence="2 4">NBRC 13043</strain>
    </source>
</reference>
<feature type="domain" description="Beta-lactamase-related" evidence="1">
    <location>
        <begin position="20"/>
        <end position="345"/>
    </location>
</feature>
<evidence type="ECO:0000313" key="5">
    <source>
        <dbReference type="Proteomes" id="UP000660975"/>
    </source>
</evidence>
<dbReference type="Gene3D" id="3.40.710.10">
    <property type="entry name" value="DD-peptidase/beta-lactamase superfamily"/>
    <property type="match status" value="1"/>
</dbReference>
<evidence type="ECO:0000313" key="2">
    <source>
        <dbReference type="EMBL" id="GFH77336.1"/>
    </source>
</evidence>
<dbReference type="SUPFAM" id="SSF56601">
    <property type="entry name" value="beta-lactamase/transpeptidase-like"/>
    <property type="match status" value="1"/>
</dbReference>
<dbReference type="EMBL" id="BLLO01000017">
    <property type="protein sequence ID" value="GFH77336.1"/>
    <property type="molecule type" value="Genomic_DNA"/>
</dbReference>
<dbReference type="Proteomes" id="UP000660975">
    <property type="component" value="Unassembled WGS sequence"/>
</dbReference>
<dbReference type="Proteomes" id="UP000480804">
    <property type="component" value="Unassembled WGS sequence"/>
</dbReference>
<sequence>MGAEEAVRAGEAAGGAAVGALFEELVREHGVTGAQLAVHRDGTLSEYATGLASVRTGEPVTSRTGFPFGSVTKFLTAELVMQFVSDGDLDLDEPLAGLLPDLKRAAVPALGTATVRHLLSHTAGVVDSLEHPEMRGPSYRRFAGVCAQQPALFPPGRAFSYSNTGYCLLGAVVEAASGMDWWTAMDSCLLRPLGIEPAFLHDPRPGQNGAARPVAEGHALRAGGERAERVDHMTSLSLAAAGGLVGSATDLVTAARPHLADRETFPQRHLLPEDAVLAMRTCVPDAEPFGLADGWGLGLMRHGHGDDAWYGHDGAVGGASCNLRLHPGRSIALALTANSTAGPKLWEALIARLPEAGLDVGHYALPVPDSPQGAPLADYLGTYANGDLALMVVRDDSGDLLLTRESYTDYRLSLHEDDLFVARSGEPGALPITGRFVRERADGPVTLLQYGGRAMYRL</sequence>
<dbReference type="AlphaFoldDB" id="A0A8H9HWX7"/>
<gene>
    <name evidence="3" type="ORF">GCM10010227_52410</name>
    <name evidence="2" type="ORF">Sgou_20060</name>
</gene>
<evidence type="ECO:0000313" key="4">
    <source>
        <dbReference type="Proteomes" id="UP000480804"/>
    </source>
</evidence>
<dbReference type="GO" id="GO:0016787">
    <property type="term" value="F:hydrolase activity"/>
    <property type="evidence" value="ECO:0007669"/>
    <property type="project" value="UniProtKB-KW"/>
</dbReference>
<evidence type="ECO:0000313" key="3">
    <source>
        <dbReference type="EMBL" id="GGU90771.1"/>
    </source>
</evidence>